<organism evidence="2 3">
    <name type="scientific">Aeromonas caviae</name>
    <name type="common">Aeromonas punctata</name>
    <dbReference type="NCBI Taxonomy" id="648"/>
    <lineage>
        <taxon>Bacteria</taxon>
        <taxon>Pseudomonadati</taxon>
        <taxon>Pseudomonadota</taxon>
        <taxon>Gammaproteobacteria</taxon>
        <taxon>Aeromonadales</taxon>
        <taxon>Aeromonadaceae</taxon>
        <taxon>Aeromonas</taxon>
    </lineage>
</organism>
<keyword evidence="1" id="KW-1133">Transmembrane helix</keyword>
<keyword evidence="1" id="KW-0472">Membrane</keyword>
<feature type="transmembrane region" description="Helical" evidence="1">
    <location>
        <begin position="40"/>
        <end position="57"/>
    </location>
</feature>
<evidence type="ECO:0000313" key="2">
    <source>
        <dbReference type="EMBL" id="AXB06981.1"/>
    </source>
</evidence>
<evidence type="ECO:0000256" key="1">
    <source>
        <dbReference type="SAM" id="Phobius"/>
    </source>
</evidence>
<name>A0A7U5YB24_AERCA</name>
<accession>A0A7U5YB24</accession>
<dbReference type="Proteomes" id="UP000266778">
    <property type="component" value="Chromosome"/>
</dbReference>
<reference evidence="2" key="1">
    <citation type="journal article" date="2019" name="J Environ">
        <title>Genetic characterization and potential molecular dissemination mechanism of tet (31) gene in Aeromonas caviae from an oxytetracycline wastewater treatment system.</title>
        <authorList>
            <person name="Shi Y."/>
            <person name="Tian Z."/>
            <person name="Leclercq S.O."/>
            <person name="Zhang H."/>
            <person name="Yang M."/>
            <person name="Zhang Y."/>
        </authorList>
    </citation>
    <scope>NUCLEOTIDE SEQUENCE</scope>
    <source>
        <strain evidence="2">T25-39</strain>
    </source>
</reference>
<evidence type="ECO:0000313" key="3">
    <source>
        <dbReference type="Proteomes" id="UP000266778"/>
    </source>
</evidence>
<keyword evidence="1" id="KW-0812">Transmembrane</keyword>
<sequence>MFTYSLSLSGKFFYPQPKCLPLLDIASQCPSLPLYCKQDIFIFYIQWLIFLLIGNTMKNTMLRKGLTIF</sequence>
<dbReference type="EMBL" id="CP025706">
    <property type="protein sequence ID" value="AXB06981.1"/>
    <property type="molecule type" value="Genomic_DNA"/>
</dbReference>
<protein>
    <submittedName>
        <fullName evidence="2">Uncharacterized protein</fullName>
    </submittedName>
</protein>
<gene>
    <name evidence="2" type="ORF">C1C91_20290</name>
</gene>
<dbReference type="AlphaFoldDB" id="A0A7U5YB24"/>
<proteinExistence type="predicted"/>